<dbReference type="Proteomes" id="UP001610861">
    <property type="component" value="Unassembled WGS sequence"/>
</dbReference>
<comment type="caution">
    <text evidence="2">The sequence shown here is derived from an EMBL/GenBank/DDBJ whole genome shotgun (WGS) entry which is preliminary data.</text>
</comment>
<keyword evidence="3" id="KW-1185">Reference proteome</keyword>
<name>A0ABW7QA02_9MICO</name>
<keyword evidence="1" id="KW-0472">Membrane</keyword>
<keyword evidence="1" id="KW-0812">Transmembrane</keyword>
<evidence type="ECO:0000313" key="3">
    <source>
        <dbReference type="Proteomes" id="UP001610861"/>
    </source>
</evidence>
<accession>A0ABW7QA02</accession>
<protein>
    <submittedName>
        <fullName evidence="2">Uncharacterized protein</fullName>
    </submittedName>
</protein>
<dbReference type="RefSeq" id="WP_397556733.1">
    <property type="nucleotide sequence ID" value="NZ_JBIQWL010000004.1"/>
</dbReference>
<reference evidence="2 3" key="1">
    <citation type="submission" date="2024-09" db="EMBL/GenBank/DDBJ databases">
        <authorList>
            <person name="Pan X."/>
        </authorList>
    </citation>
    <scope>NUCLEOTIDE SEQUENCE [LARGE SCALE GENOMIC DNA]</scope>
    <source>
        <strain evidence="2 3">B2969</strain>
    </source>
</reference>
<keyword evidence="1" id="KW-1133">Transmembrane helix</keyword>
<evidence type="ECO:0000313" key="2">
    <source>
        <dbReference type="EMBL" id="MFH8251282.1"/>
    </source>
</evidence>
<gene>
    <name evidence="2" type="ORF">ACH3VR_13000</name>
</gene>
<organism evidence="2 3">
    <name type="scientific">Microbacterium alkaliflavum</name>
    <dbReference type="NCBI Taxonomy" id="3248839"/>
    <lineage>
        <taxon>Bacteria</taxon>
        <taxon>Bacillati</taxon>
        <taxon>Actinomycetota</taxon>
        <taxon>Actinomycetes</taxon>
        <taxon>Micrococcales</taxon>
        <taxon>Microbacteriaceae</taxon>
        <taxon>Microbacterium</taxon>
    </lineage>
</organism>
<proteinExistence type="predicted"/>
<feature type="transmembrane region" description="Helical" evidence="1">
    <location>
        <begin position="42"/>
        <end position="67"/>
    </location>
</feature>
<sequence>MPDQRDTVLIEQAKLQRMRLGSALLYGRIDERRTVNDHLRRLAASLIVAAVACAACVGVAFVIQLLADRADAAPAAPSSLRPAIVAMEVA</sequence>
<dbReference type="EMBL" id="JBIQWL010000004">
    <property type="protein sequence ID" value="MFH8251282.1"/>
    <property type="molecule type" value="Genomic_DNA"/>
</dbReference>
<evidence type="ECO:0000256" key="1">
    <source>
        <dbReference type="SAM" id="Phobius"/>
    </source>
</evidence>